<protein>
    <submittedName>
        <fullName evidence="1">Uncharacterized protein</fullName>
    </submittedName>
</protein>
<evidence type="ECO:0000313" key="1">
    <source>
        <dbReference type="EMBL" id="ANY20329.1"/>
    </source>
</evidence>
<evidence type="ECO:0000313" key="2">
    <source>
        <dbReference type="Proteomes" id="UP000092932"/>
    </source>
</evidence>
<keyword evidence="2" id="KW-1185">Reference proteome</keyword>
<sequence length="74" mass="8901">MFWLKAYNRRESLSDAQLERLLSELKDQVERYRIAIRNYPPDRMEQYGRPFLDDLEGRVTKVAQIINERAASRN</sequence>
<reference evidence="1 2" key="1">
    <citation type="submission" date="2016-07" db="EMBL/GenBank/DDBJ databases">
        <title>Complete genome sequence of Altererythrobacter dongtanensis KCTC 22672, a type strain with esterase isolated from tidal flat.</title>
        <authorList>
            <person name="Cheng H."/>
            <person name="Wu Y.-H."/>
            <person name="Zhou P."/>
            <person name="Huo Y.-Y."/>
            <person name="Wang C.-S."/>
            <person name="Xu X.-W."/>
        </authorList>
    </citation>
    <scope>NUCLEOTIDE SEQUENCE [LARGE SCALE GENOMIC DNA]</scope>
    <source>
        <strain evidence="1 2">KCTC 22672</strain>
    </source>
</reference>
<accession>A0A1B2ADU9</accession>
<dbReference type="Proteomes" id="UP000092932">
    <property type="component" value="Chromosome"/>
</dbReference>
<organism evidence="1 2">
    <name type="scientific">Tsuneonella dongtanensis</name>
    <dbReference type="NCBI Taxonomy" id="692370"/>
    <lineage>
        <taxon>Bacteria</taxon>
        <taxon>Pseudomonadati</taxon>
        <taxon>Pseudomonadota</taxon>
        <taxon>Alphaproteobacteria</taxon>
        <taxon>Sphingomonadales</taxon>
        <taxon>Erythrobacteraceae</taxon>
        <taxon>Tsuneonella</taxon>
    </lineage>
</organism>
<name>A0A1B2ADU9_9SPHN</name>
<dbReference type="AlphaFoldDB" id="A0A1B2ADU9"/>
<gene>
    <name evidence="1" type="ORF">A6F68_01819</name>
</gene>
<dbReference type="EMBL" id="CP016591">
    <property type="protein sequence ID" value="ANY20329.1"/>
    <property type="molecule type" value="Genomic_DNA"/>
</dbReference>
<dbReference type="KEGG" id="ado:A6F68_01819"/>
<proteinExistence type="predicted"/>